<keyword evidence="4" id="KW-1185">Reference proteome</keyword>
<dbReference type="PANTHER" id="PTHR40459">
    <property type="entry name" value="CONSERVED HYPOTHETICAL ALANINE AND LEUCINE RICH PROTEIN"/>
    <property type="match status" value="1"/>
</dbReference>
<evidence type="ECO:0000259" key="1">
    <source>
        <dbReference type="Pfam" id="PF10727"/>
    </source>
</evidence>
<dbReference type="STRING" id="1122934.SAMN02745691_00205"/>
<organism evidence="3 4">
    <name type="scientific">Parasporobacterium paucivorans DSM 15970</name>
    <dbReference type="NCBI Taxonomy" id="1122934"/>
    <lineage>
        <taxon>Bacteria</taxon>
        <taxon>Bacillati</taxon>
        <taxon>Bacillota</taxon>
        <taxon>Clostridia</taxon>
        <taxon>Lachnospirales</taxon>
        <taxon>Lachnospiraceae</taxon>
        <taxon>Parasporobacterium</taxon>
    </lineage>
</organism>
<dbReference type="InterPro" id="IPR036291">
    <property type="entry name" value="NAD(P)-bd_dom_sf"/>
</dbReference>
<gene>
    <name evidence="3" type="ORF">SAMN02745691_00205</name>
</gene>
<dbReference type="Pfam" id="PF10728">
    <property type="entry name" value="DUF2520"/>
    <property type="match status" value="1"/>
</dbReference>
<dbReference type="InterPro" id="IPR008927">
    <property type="entry name" value="6-PGluconate_DH-like_C_sf"/>
</dbReference>
<dbReference type="InterPro" id="IPR018931">
    <property type="entry name" value="DUF2520"/>
</dbReference>
<sequence length="289" mass="32061">MNIGIIGAGRVGCSIGKYLTEHADDCTVVGYFSRTHDKITDAADFTCSKAFSDLDELIKSSDTLLITTPDDSIKDVWDCIDKQTINGKIICHFSGSLSSDVFEDILEFGAFPGSVHPMYAFSDRFQSYKNLNEVVFTLEGHSFFLKRMDLLFSSCGNTVCLIEKDNKVKYHAAASMVSNHMLALLDTGISLLQEIGFSREDGYKVFSPLVKNNICNAVDSSIEASLTGPIERGDFNTVVKHLNGLQGYPKEVYGLLGKNVLEIAKRKNADKDYLRIERILNNENHSNDI</sequence>
<feature type="domain" description="Putative oxidoreductase/dehydrogenase Rossmann-like" evidence="1">
    <location>
        <begin position="2"/>
        <end position="117"/>
    </location>
</feature>
<evidence type="ECO:0000313" key="3">
    <source>
        <dbReference type="EMBL" id="SHI37454.1"/>
    </source>
</evidence>
<dbReference type="PANTHER" id="PTHR40459:SF1">
    <property type="entry name" value="CONSERVED HYPOTHETICAL ALANINE AND LEUCINE RICH PROTEIN"/>
    <property type="match status" value="1"/>
</dbReference>
<dbReference type="InterPro" id="IPR019665">
    <property type="entry name" value="OxRdtase/DH_put_Rossmann_dom"/>
</dbReference>
<evidence type="ECO:0000259" key="2">
    <source>
        <dbReference type="Pfam" id="PF10728"/>
    </source>
</evidence>
<evidence type="ECO:0000313" key="4">
    <source>
        <dbReference type="Proteomes" id="UP000184342"/>
    </source>
</evidence>
<dbReference type="InterPro" id="IPR037108">
    <property type="entry name" value="TM1727-like_C_sf"/>
</dbReference>
<dbReference type="Proteomes" id="UP000184342">
    <property type="component" value="Unassembled WGS sequence"/>
</dbReference>
<dbReference type="SUPFAM" id="SSF48179">
    <property type="entry name" value="6-phosphogluconate dehydrogenase C-terminal domain-like"/>
    <property type="match status" value="1"/>
</dbReference>
<proteinExistence type="predicted"/>
<dbReference type="Gene3D" id="1.10.1040.20">
    <property type="entry name" value="ProC-like, C-terminal domain"/>
    <property type="match status" value="1"/>
</dbReference>
<protein>
    <submittedName>
        <fullName evidence="3">Predicted oxidoreductase, contains short-chain dehydrogenase (SDR) and DUF2520 domains</fullName>
    </submittedName>
</protein>
<dbReference type="RefSeq" id="WP_073992499.1">
    <property type="nucleotide sequence ID" value="NZ_FQYT01000002.1"/>
</dbReference>
<reference evidence="3 4" key="1">
    <citation type="submission" date="2016-11" db="EMBL/GenBank/DDBJ databases">
        <authorList>
            <person name="Jaros S."/>
            <person name="Januszkiewicz K."/>
            <person name="Wedrychowicz H."/>
        </authorList>
    </citation>
    <scope>NUCLEOTIDE SEQUENCE [LARGE SCALE GENOMIC DNA]</scope>
    <source>
        <strain evidence="3 4">DSM 15970</strain>
    </source>
</reference>
<dbReference type="AlphaFoldDB" id="A0A1M6ALS2"/>
<feature type="domain" description="DUF2520" evidence="2">
    <location>
        <begin position="135"/>
        <end position="259"/>
    </location>
</feature>
<name>A0A1M6ALS2_9FIRM</name>
<dbReference type="EMBL" id="FQYT01000002">
    <property type="protein sequence ID" value="SHI37454.1"/>
    <property type="molecule type" value="Genomic_DNA"/>
</dbReference>
<dbReference type="Gene3D" id="3.40.50.720">
    <property type="entry name" value="NAD(P)-binding Rossmann-like Domain"/>
    <property type="match status" value="1"/>
</dbReference>
<dbReference type="SUPFAM" id="SSF51735">
    <property type="entry name" value="NAD(P)-binding Rossmann-fold domains"/>
    <property type="match status" value="1"/>
</dbReference>
<dbReference type="Pfam" id="PF10727">
    <property type="entry name" value="Rossmann-like"/>
    <property type="match status" value="1"/>
</dbReference>
<accession>A0A1M6ALS2</accession>